<reference evidence="2 3" key="1">
    <citation type="submission" date="2020-04" db="EMBL/GenBank/DDBJ databases">
        <title>FDA dAtabase for Regulatory Grade micrObial Sequences (FDA-ARGOS): Supporting development and validation of Infectious Disease Dx tests.</title>
        <authorList>
            <person name="Sciortino C."/>
            <person name="Tallon L."/>
            <person name="Sadzewicz L."/>
            <person name="Vavikolanu K."/>
            <person name="Mehta A."/>
            <person name="Aluvathingal J."/>
            <person name="Nadendla S."/>
            <person name="Nandy P."/>
            <person name="Geyer C."/>
            <person name="Yan Y."/>
            <person name="Sichtig H."/>
        </authorList>
    </citation>
    <scope>NUCLEOTIDE SEQUENCE [LARGE SCALE GENOMIC DNA]</scope>
    <source>
        <strain evidence="2 3">FDAARGOS_633</strain>
    </source>
</reference>
<evidence type="ECO:0000259" key="1">
    <source>
        <dbReference type="Pfam" id="PF04542"/>
    </source>
</evidence>
<protein>
    <submittedName>
        <fullName evidence="2">Sigma-70 family RNA polymerase sigma factor</fullName>
    </submittedName>
</protein>
<dbReference type="Gene3D" id="1.10.1740.10">
    <property type="match status" value="1"/>
</dbReference>
<feature type="domain" description="RNA polymerase sigma-70 region 2" evidence="1">
    <location>
        <begin position="28"/>
        <end position="90"/>
    </location>
</feature>
<accession>A0A6H0ZIZ9</accession>
<dbReference type="NCBIfam" id="TIGR02937">
    <property type="entry name" value="sigma70-ECF"/>
    <property type="match status" value="1"/>
</dbReference>
<dbReference type="InterPro" id="IPR036388">
    <property type="entry name" value="WH-like_DNA-bd_sf"/>
</dbReference>
<evidence type="ECO:0000313" key="2">
    <source>
        <dbReference type="EMBL" id="QIX20796.1"/>
    </source>
</evidence>
<dbReference type="InterPro" id="IPR007627">
    <property type="entry name" value="RNA_pol_sigma70_r2"/>
</dbReference>
<dbReference type="GO" id="GO:0003700">
    <property type="term" value="F:DNA-binding transcription factor activity"/>
    <property type="evidence" value="ECO:0007669"/>
    <property type="project" value="InterPro"/>
</dbReference>
<dbReference type="RefSeq" id="WP_136882744.1">
    <property type="nucleotide sequence ID" value="NZ_CP050898.1"/>
</dbReference>
<dbReference type="InterPro" id="IPR014284">
    <property type="entry name" value="RNA_pol_sigma-70_dom"/>
</dbReference>
<dbReference type="GO" id="GO:0006352">
    <property type="term" value="P:DNA-templated transcription initiation"/>
    <property type="evidence" value="ECO:0007669"/>
    <property type="project" value="InterPro"/>
</dbReference>
<dbReference type="SUPFAM" id="SSF88946">
    <property type="entry name" value="Sigma2 domain of RNA polymerase sigma factors"/>
    <property type="match status" value="1"/>
</dbReference>
<proteinExistence type="predicted"/>
<sequence>MPLVARTQLVAANDNNPRSPEFDRKLLAYEPALRRLARKITKNEDAADELFQSAMVVILRRHRECRLQTFWTWAVLCVRGTAQEFVRTNSTKSRSAEICSLSAFEELPGSTDPHQEEGTDLSRVVSLLEGRNGTMLMRRAMGETLEAIGNDHGITKERVRQIVIKERARVLGLLREAG</sequence>
<dbReference type="SUPFAM" id="SSF88659">
    <property type="entry name" value="Sigma3 and sigma4 domains of RNA polymerase sigma factors"/>
    <property type="match status" value="1"/>
</dbReference>
<dbReference type="InterPro" id="IPR013324">
    <property type="entry name" value="RNA_pol_sigma_r3/r4-like"/>
</dbReference>
<organism evidence="2 3">
    <name type="scientific">Agrobacterium pusense</name>
    <dbReference type="NCBI Taxonomy" id="648995"/>
    <lineage>
        <taxon>Bacteria</taxon>
        <taxon>Pseudomonadati</taxon>
        <taxon>Pseudomonadota</taxon>
        <taxon>Alphaproteobacteria</taxon>
        <taxon>Hyphomicrobiales</taxon>
        <taxon>Rhizobiaceae</taxon>
        <taxon>Rhizobium/Agrobacterium group</taxon>
        <taxon>Agrobacterium</taxon>
    </lineage>
</organism>
<dbReference type="Pfam" id="PF04542">
    <property type="entry name" value="Sigma70_r2"/>
    <property type="match status" value="1"/>
</dbReference>
<dbReference type="Gene3D" id="1.10.10.10">
    <property type="entry name" value="Winged helix-like DNA-binding domain superfamily/Winged helix DNA-binding domain"/>
    <property type="match status" value="1"/>
</dbReference>
<dbReference type="AlphaFoldDB" id="A0A6H0ZIZ9"/>
<dbReference type="InterPro" id="IPR013325">
    <property type="entry name" value="RNA_pol_sigma_r2"/>
</dbReference>
<name>A0A6H0ZIZ9_9HYPH</name>
<dbReference type="Proteomes" id="UP000500870">
    <property type="component" value="Chromosome 1"/>
</dbReference>
<evidence type="ECO:0000313" key="3">
    <source>
        <dbReference type="Proteomes" id="UP000500870"/>
    </source>
</evidence>
<gene>
    <name evidence="2" type="ORF">FOB41_06470</name>
</gene>
<dbReference type="EMBL" id="CP050898">
    <property type="protein sequence ID" value="QIX20796.1"/>
    <property type="molecule type" value="Genomic_DNA"/>
</dbReference>